<dbReference type="Proteomes" id="UP000032180">
    <property type="component" value="Chromosome 5"/>
</dbReference>
<proteinExistence type="predicted"/>
<reference evidence="3" key="2">
    <citation type="submission" date="2013-12" db="EMBL/GenBank/DDBJ databases">
        <authorList>
            <person name="Yu Y."/>
            <person name="Lee S."/>
            <person name="de Baynast K."/>
            <person name="Wissotski M."/>
            <person name="Liu L."/>
            <person name="Talag J."/>
            <person name="Goicoechea J."/>
            <person name="Angelova A."/>
            <person name="Jetty R."/>
            <person name="Kudrna D."/>
            <person name="Golser W."/>
            <person name="Rivera L."/>
            <person name="Zhang J."/>
            <person name="Wing R."/>
        </authorList>
    </citation>
    <scope>NUCLEOTIDE SEQUENCE</scope>
</reference>
<dbReference type="AlphaFoldDB" id="A0A0D9WEB8"/>
<dbReference type="HOGENOM" id="CLU_1734120_0_0_1"/>
<reference evidence="2" key="3">
    <citation type="submission" date="2015-04" db="UniProtKB">
        <authorList>
            <consortium name="EnsemblPlants"/>
        </authorList>
    </citation>
    <scope>IDENTIFICATION</scope>
</reference>
<evidence type="ECO:0000313" key="2">
    <source>
        <dbReference type="EnsemblPlants" id="LPERR05G07230.1"/>
    </source>
</evidence>
<reference evidence="2 3" key="1">
    <citation type="submission" date="2012-08" db="EMBL/GenBank/DDBJ databases">
        <title>Oryza genome evolution.</title>
        <authorList>
            <person name="Wing R.A."/>
        </authorList>
    </citation>
    <scope>NUCLEOTIDE SEQUENCE</scope>
</reference>
<feature type="compositionally biased region" description="Basic and acidic residues" evidence="1">
    <location>
        <begin position="80"/>
        <end position="89"/>
    </location>
</feature>
<dbReference type="EnsemblPlants" id="LPERR05G07230.1">
    <property type="protein sequence ID" value="LPERR05G07230.1"/>
    <property type="gene ID" value="LPERR05G07230"/>
</dbReference>
<evidence type="ECO:0000256" key="1">
    <source>
        <dbReference type="SAM" id="MobiDB-lite"/>
    </source>
</evidence>
<organism evidence="2 3">
    <name type="scientific">Leersia perrieri</name>
    <dbReference type="NCBI Taxonomy" id="77586"/>
    <lineage>
        <taxon>Eukaryota</taxon>
        <taxon>Viridiplantae</taxon>
        <taxon>Streptophyta</taxon>
        <taxon>Embryophyta</taxon>
        <taxon>Tracheophyta</taxon>
        <taxon>Spermatophyta</taxon>
        <taxon>Magnoliopsida</taxon>
        <taxon>Liliopsida</taxon>
        <taxon>Poales</taxon>
        <taxon>Poaceae</taxon>
        <taxon>BOP clade</taxon>
        <taxon>Oryzoideae</taxon>
        <taxon>Oryzeae</taxon>
        <taxon>Oryzinae</taxon>
        <taxon>Leersia</taxon>
    </lineage>
</organism>
<dbReference type="Gramene" id="LPERR05G07230.1">
    <property type="protein sequence ID" value="LPERR05G07230.1"/>
    <property type="gene ID" value="LPERR05G07230"/>
</dbReference>
<feature type="region of interest" description="Disordered" evidence="1">
    <location>
        <begin position="1"/>
        <end position="129"/>
    </location>
</feature>
<sequence length="151" mass="16703">MPQEETGTRRRRHCRPEGRTFARKLPTLPCLGPPAKVRSHRHPKPTTHSPCAEASSPVDHQEEAPRSSTRSKSIRAVGLEGKRVIEKDGSPLPSLTYPTRPSCDDKVSTQENKSLDLSGLKPTRRPGAPTLRCHHHLRLGQGSRDIVALDC</sequence>
<evidence type="ECO:0000313" key="3">
    <source>
        <dbReference type="Proteomes" id="UP000032180"/>
    </source>
</evidence>
<keyword evidence="3" id="KW-1185">Reference proteome</keyword>
<protein>
    <submittedName>
        <fullName evidence="2">Uncharacterized protein</fullName>
    </submittedName>
</protein>
<accession>A0A0D9WEB8</accession>
<name>A0A0D9WEB8_9ORYZ</name>